<feature type="domain" description="Calcineurin-like phosphoesterase" evidence="5">
    <location>
        <begin position="4"/>
        <end position="195"/>
    </location>
</feature>
<reference evidence="6" key="1">
    <citation type="journal article" date="2023" name="Int. J. Syst. Evol. Microbiol.">
        <title>Streptomyces meridianus sp. nov. isolated from brackish water of the Tagus estuary in Alcochete, Portugal.</title>
        <authorList>
            <person name="Santos J.D.N."/>
            <person name="Klimek D."/>
            <person name="Calusinska M."/>
            <person name="Lobo Da Cunha A."/>
            <person name="Catita J."/>
            <person name="Goncalves H."/>
            <person name="Gonzalez I."/>
            <person name="Reyes F."/>
            <person name="Lage O.M."/>
        </authorList>
    </citation>
    <scope>NUCLEOTIDE SEQUENCE</scope>
    <source>
        <strain evidence="6">MTZ3.1</strain>
    </source>
</reference>
<dbReference type="InterPro" id="IPR004843">
    <property type="entry name" value="Calcineurin-like_PHP"/>
</dbReference>
<keyword evidence="7" id="KW-1185">Reference proteome</keyword>
<organism evidence="6 7">
    <name type="scientific">Streptomyces meridianus</name>
    <dbReference type="NCBI Taxonomy" id="2938945"/>
    <lineage>
        <taxon>Bacteria</taxon>
        <taxon>Bacillati</taxon>
        <taxon>Actinomycetota</taxon>
        <taxon>Actinomycetes</taxon>
        <taxon>Kitasatosporales</taxon>
        <taxon>Streptomycetaceae</taxon>
        <taxon>Streptomyces</taxon>
    </lineage>
</organism>
<protein>
    <submittedName>
        <fullName evidence="6">Phosphodiesterase</fullName>
    </submittedName>
</protein>
<dbReference type="Gene3D" id="3.60.21.10">
    <property type="match status" value="1"/>
</dbReference>
<dbReference type="Proteomes" id="UP001167160">
    <property type="component" value="Unassembled WGS sequence"/>
</dbReference>
<dbReference type="PANTHER" id="PTHR42988:SF2">
    <property type="entry name" value="CYCLIC NUCLEOTIDE PHOSPHODIESTERASE CBUA0032-RELATED"/>
    <property type="match status" value="1"/>
</dbReference>
<dbReference type="Pfam" id="PF00149">
    <property type="entry name" value="Metallophos"/>
    <property type="match status" value="1"/>
</dbReference>
<dbReference type="InterPro" id="IPR026575">
    <property type="entry name" value="GpdQ/CpdA-like"/>
</dbReference>
<keyword evidence="1" id="KW-0479">Metal-binding</keyword>
<evidence type="ECO:0000256" key="3">
    <source>
        <dbReference type="ARBA" id="ARBA00023004"/>
    </source>
</evidence>
<evidence type="ECO:0000313" key="6">
    <source>
        <dbReference type="EMBL" id="MCM2577193.1"/>
    </source>
</evidence>
<dbReference type="SUPFAM" id="SSF56300">
    <property type="entry name" value="Metallo-dependent phosphatases"/>
    <property type="match status" value="1"/>
</dbReference>
<gene>
    <name evidence="6" type="ORF">M1E25_07490</name>
</gene>
<dbReference type="RefSeq" id="WP_251411590.1">
    <property type="nucleotide sequence ID" value="NZ_JAMQGM010000016.1"/>
</dbReference>
<comment type="similarity">
    <text evidence="4">Belongs to the cyclic nucleotide phosphodiesterase class-III family.</text>
</comment>
<comment type="caution">
    <text evidence="6">The sequence shown here is derived from an EMBL/GenBank/DDBJ whole genome shotgun (WGS) entry which is preliminary data.</text>
</comment>
<evidence type="ECO:0000256" key="1">
    <source>
        <dbReference type="ARBA" id="ARBA00022723"/>
    </source>
</evidence>
<evidence type="ECO:0000256" key="4">
    <source>
        <dbReference type="ARBA" id="ARBA00025742"/>
    </source>
</evidence>
<keyword evidence="3" id="KW-0408">Iron</keyword>
<dbReference type="InterPro" id="IPR029052">
    <property type="entry name" value="Metallo-depent_PP-like"/>
</dbReference>
<accession>A0ABT0X3T7</accession>
<dbReference type="EMBL" id="JAMQGM010000016">
    <property type="protein sequence ID" value="MCM2577193.1"/>
    <property type="molecule type" value="Genomic_DNA"/>
</dbReference>
<dbReference type="CDD" id="cd07402">
    <property type="entry name" value="MPP_GpdQ"/>
    <property type="match status" value="1"/>
</dbReference>
<proteinExistence type="inferred from homology"/>
<sequence>MTASVAHISDPHITTGPLAGPPAEGLYRALGRVLTLAPRPDCVVITGDLVERGDPEEYRALREVIGRFPLPLHVVAGNHDDPGTLLEEFGGTRFLGGAARTHYAVDFPAFTLMALDTAVPGSPGGHLGAAQLEWLDGVLARRPERPAVVCLHHPPIAVGIPFLDGMRLDDGEDLAVLLARHGNVARVLAGHVHRPVTAAFAGSTLCSAPSTHLQSGLALDGGVPDYLPEPTSFLLHLGSGPSWVTHTIPVSHAAAPIACY</sequence>
<keyword evidence="2" id="KW-0378">Hydrolase</keyword>
<evidence type="ECO:0000313" key="7">
    <source>
        <dbReference type="Proteomes" id="UP001167160"/>
    </source>
</evidence>
<dbReference type="InterPro" id="IPR050884">
    <property type="entry name" value="CNP_phosphodiesterase-III"/>
</dbReference>
<evidence type="ECO:0000256" key="2">
    <source>
        <dbReference type="ARBA" id="ARBA00022801"/>
    </source>
</evidence>
<dbReference type="PANTHER" id="PTHR42988">
    <property type="entry name" value="PHOSPHOHYDROLASE"/>
    <property type="match status" value="1"/>
</dbReference>
<name>A0ABT0X3T7_9ACTN</name>
<evidence type="ECO:0000259" key="5">
    <source>
        <dbReference type="Pfam" id="PF00149"/>
    </source>
</evidence>